<dbReference type="CDD" id="cd02005">
    <property type="entry name" value="TPP_PDC_IPDC"/>
    <property type="match status" value="1"/>
</dbReference>
<protein>
    <recommendedName>
        <fullName evidence="5">Alpha-keto-acid decarboxylase</fullName>
    </recommendedName>
</protein>
<keyword evidence="6" id="KW-0479">Metal-binding</keyword>
<evidence type="ECO:0000256" key="8">
    <source>
        <dbReference type="ARBA" id="ARBA00022842"/>
    </source>
</evidence>
<organism evidence="16 17">
    <name type="scientific">Kineococcus halophytocola</name>
    <dbReference type="NCBI Taxonomy" id="3234027"/>
    <lineage>
        <taxon>Bacteria</taxon>
        <taxon>Bacillati</taxon>
        <taxon>Actinomycetota</taxon>
        <taxon>Actinomycetes</taxon>
        <taxon>Kineosporiales</taxon>
        <taxon>Kineosporiaceae</taxon>
        <taxon>Kineococcus</taxon>
    </lineage>
</organism>
<evidence type="ECO:0000256" key="1">
    <source>
        <dbReference type="ARBA" id="ARBA00001920"/>
    </source>
</evidence>
<dbReference type="InterPro" id="IPR012000">
    <property type="entry name" value="Thiamin_PyroP_enz_cen_dom"/>
</dbReference>
<name>A0ABV4H3D5_9ACTN</name>
<dbReference type="Gene3D" id="3.40.50.970">
    <property type="match status" value="2"/>
</dbReference>
<evidence type="ECO:0000256" key="2">
    <source>
        <dbReference type="ARBA" id="ARBA00001964"/>
    </source>
</evidence>
<evidence type="ECO:0000256" key="9">
    <source>
        <dbReference type="ARBA" id="ARBA00023052"/>
    </source>
</evidence>
<evidence type="ECO:0000313" key="17">
    <source>
        <dbReference type="Proteomes" id="UP001565927"/>
    </source>
</evidence>
<keyword evidence="10" id="KW-0456">Lyase</keyword>
<dbReference type="InterPro" id="IPR047214">
    <property type="entry name" value="TPP_PDC_IPDC"/>
</dbReference>
<evidence type="ECO:0000313" key="16">
    <source>
        <dbReference type="EMBL" id="MEZ0166095.1"/>
    </source>
</evidence>
<dbReference type="EMBL" id="JBGFTU010000018">
    <property type="protein sequence ID" value="MEZ0166095.1"/>
    <property type="molecule type" value="Genomic_DNA"/>
</dbReference>
<comment type="similarity">
    <text evidence="4 11">Belongs to the TPP enzyme family.</text>
</comment>
<keyword evidence="7" id="KW-0210">Decarboxylase</keyword>
<dbReference type="RefSeq" id="WP_370442319.1">
    <property type="nucleotide sequence ID" value="NZ_JBGFTU010000018.1"/>
</dbReference>
<dbReference type="SUPFAM" id="SSF52467">
    <property type="entry name" value="DHS-like NAD/FAD-binding domain"/>
    <property type="match status" value="1"/>
</dbReference>
<dbReference type="PANTHER" id="PTHR43452:SF30">
    <property type="entry name" value="PYRUVATE DECARBOXYLASE ISOZYME 1-RELATED"/>
    <property type="match status" value="1"/>
</dbReference>
<dbReference type="Gene3D" id="3.40.50.1220">
    <property type="entry name" value="TPP-binding domain"/>
    <property type="match status" value="1"/>
</dbReference>
<evidence type="ECO:0000256" key="3">
    <source>
        <dbReference type="ARBA" id="ARBA00002938"/>
    </source>
</evidence>
<comment type="cofactor">
    <cofactor evidence="2">
        <name>thiamine diphosphate</name>
        <dbReference type="ChEBI" id="CHEBI:58937"/>
    </cofactor>
</comment>
<comment type="function">
    <text evidence="3">Decarboxylates branched-chain and aromatic alpha-keto acids to aldehydes.</text>
</comment>
<evidence type="ECO:0000256" key="10">
    <source>
        <dbReference type="ARBA" id="ARBA00023239"/>
    </source>
</evidence>
<feature type="domain" description="Thiamine pyrophosphate enzyme central" evidence="13">
    <location>
        <begin position="223"/>
        <end position="337"/>
    </location>
</feature>
<evidence type="ECO:0000259" key="14">
    <source>
        <dbReference type="Pfam" id="PF02775"/>
    </source>
</evidence>
<comment type="caution">
    <text evidence="16">The sequence shown here is derived from an EMBL/GenBank/DDBJ whole genome shotgun (WGS) entry which is preliminary data.</text>
</comment>
<evidence type="ECO:0000259" key="13">
    <source>
        <dbReference type="Pfam" id="PF00205"/>
    </source>
</evidence>
<dbReference type="CDD" id="cd07038">
    <property type="entry name" value="TPP_PYR_PDC_IPDC_like"/>
    <property type="match status" value="1"/>
</dbReference>
<dbReference type="Pfam" id="PF02775">
    <property type="entry name" value="TPP_enzyme_C"/>
    <property type="match status" value="1"/>
</dbReference>
<dbReference type="InterPro" id="IPR012001">
    <property type="entry name" value="Thiamin_PyroP_enz_TPP-bd_dom"/>
</dbReference>
<comment type="cofactor">
    <cofactor evidence="1">
        <name>a metal cation</name>
        <dbReference type="ChEBI" id="CHEBI:25213"/>
    </cofactor>
</comment>
<dbReference type="InterPro" id="IPR029035">
    <property type="entry name" value="DHS-like_NAD/FAD-binding_dom"/>
</dbReference>
<dbReference type="SUPFAM" id="SSF52518">
    <property type="entry name" value="Thiamin diphosphate-binding fold (THDP-binding)"/>
    <property type="match status" value="2"/>
</dbReference>
<dbReference type="InterPro" id="IPR047213">
    <property type="entry name" value="TPP_PYR_PDC_IPDC-like"/>
</dbReference>
<sequence length="592" mass="61669">MTSRTTSSSTSPSTSSSTSSSTPPTVTVGAYLAHRLVELGGAHLFGLPGDFNLALLDEMLQVPGIEWVGNTNELNAAYATDAYARTTRGVAALVTTYGVGELSAVNGIAGSYAEDVPVVQVTGMPETGACQRGALLHHSLVDGDHEHFARAYREVTATGAVLRAADAALEIDRVLRVALERSKPVYLGVPADVALAHVSSAPLRRPLRPAPSDPVALQDLRTALAEVLAGVPSLTVLAGTQVHRRRAEGGLAALADRDGVRVATLVGAKAMLPEQHPASLGTYQGALTISPDVREAVDGADLLVLAGAVLSDVMTGLFSHGFDPARALRLGIADAVVDGVTFHDVRLEDTLPLLAEVAGERAFAALDPVEAAWPHVGPGEHRDTGAADAPLTQHTLWRTVQGWLPEDAIVLADAGTSLYGTLELRLPPGAELLLQPIWSSIGFTVPALLGTCLAAPQRRSVLFVGDGAAQLTVQEVATVLQRETVPGRPAPVVVVVDNAGYTIERVLRSPRAVYQDVTAWDWLALPALFAPGRDVLTARAGTGAELQDALTRIAADPGRPAVLHAVLDAADVPPLLARLGRAVASGPGEAVR</sequence>
<evidence type="ECO:0000256" key="12">
    <source>
        <dbReference type="SAM" id="MobiDB-lite"/>
    </source>
</evidence>
<dbReference type="Proteomes" id="UP001565927">
    <property type="component" value="Unassembled WGS sequence"/>
</dbReference>
<keyword evidence="8" id="KW-0460">Magnesium</keyword>
<feature type="region of interest" description="Disordered" evidence="12">
    <location>
        <begin position="1"/>
        <end position="24"/>
    </location>
</feature>
<feature type="domain" description="Thiamine pyrophosphate enzyme N-terminal TPP-binding" evidence="15">
    <location>
        <begin position="27"/>
        <end position="135"/>
    </location>
</feature>
<keyword evidence="17" id="KW-1185">Reference proteome</keyword>
<evidence type="ECO:0000256" key="6">
    <source>
        <dbReference type="ARBA" id="ARBA00022723"/>
    </source>
</evidence>
<dbReference type="InterPro" id="IPR000399">
    <property type="entry name" value="TPP-bd_CS"/>
</dbReference>
<evidence type="ECO:0000256" key="5">
    <source>
        <dbReference type="ARBA" id="ARBA00020054"/>
    </source>
</evidence>
<dbReference type="PIRSF" id="PIRSF036565">
    <property type="entry name" value="Pyruvt_ip_decrb"/>
    <property type="match status" value="1"/>
</dbReference>
<keyword evidence="9 11" id="KW-0786">Thiamine pyrophosphate</keyword>
<dbReference type="Pfam" id="PF00205">
    <property type="entry name" value="TPP_enzyme_M"/>
    <property type="match status" value="1"/>
</dbReference>
<dbReference type="InterPro" id="IPR012110">
    <property type="entry name" value="PDC/IPDC-like"/>
</dbReference>
<dbReference type="InterPro" id="IPR029061">
    <property type="entry name" value="THDP-binding"/>
</dbReference>
<accession>A0ABV4H3D5</accession>
<gene>
    <name evidence="16" type="ORF">AB2L27_15155</name>
</gene>
<evidence type="ECO:0000256" key="7">
    <source>
        <dbReference type="ARBA" id="ARBA00022793"/>
    </source>
</evidence>
<dbReference type="PROSITE" id="PS00187">
    <property type="entry name" value="TPP_ENZYMES"/>
    <property type="match status" value="1"/>
</dbReference>
<evidence type="ECO:0000256" key="4">
    <source>
        <dbReference type="ARBA" id="ARBA00007812"/>
    </source>
</evidence>
<reference evidence="16 17" key="1">
    <citation type="submission" date="2024-07" db="EMBL/GenBank/DDBJ databases">
        <authorList>
            <person name="Thanompreechachai J."/>
            <person name="Duangmal K."/>
        </authorList>
    </citation>
    <scope>NUCLEOTIDE SEQUENCE [LARGE SCALE GENOMIC DNA]</scope>
    <source>
        <strain evidence="16 17">LSe6-4</strain>
    </source>
</reference>
<dbReference type="PANTHER" id="PTHR43452">
    <property type="entry name" value="PYRUVATE DECARBOXYLASE"/>
    <property type="match status" value="1"/>
</dbReference>
<evidence type="ECO:0000256" key="11">
    <source>
        <dbReference type="RuleBase" id="RU362132"/>
    </source>
</evidence>
<dbReference type="InterPro" id="IPR011766">
    <property type="entry name" value="TPP_enzyme_TPP-bd"/>
</dbReference>
<evidence type="ECO:0000259" key="15">
    <source>
        <dbReference type="Pfam" id="PF02776"/>
    </source>
</evidence>
<feature type="domain" description="Thiamine pyrophosphate enzyme TPP-binding" evidence="14">
    <location>
        <begin position="428"/>
        <end position="564"/>
    </location>
</feature>
<proteinExistence type="inferred from homology"/>
<dbReference type="Pfam" id="PF02776">
    <property type="entry name" value="TPP_enzyme_N"/>
    <property type="match status" value="1"/>
</dbReference>